<evidence type="ECO:0000259" key="10">
    <source>
        <dbReference type="PROSITE" id="PS51352"/>
    </source>
</evidence>
<feature type="site" description="Contributes to redox potential value" evidence="8">
    <location>
        <position position="35"/>
    </location>
</feature>
<feature type="active site" description="Nucleophile" evidence="8">
    <location>
        <position position="34"/>
    </location>
</feature>
<dbReference type="PRINTS" id="PR00421">
    <property type="entry name" value="THIOREDOXIN"/>
</dbReference>
<evidence type="ECO:0000256" key="1">
    <source>
        <dbReference type="ARBA" id="ARBA00008987"/>
    </source>
</evidence>
<evidence type="ECO:0000256" key="3">
    <source>
        <dbReference type="ARBA" id="ARBA00022982"/>
    </source>
</evidence>
<dbReference type="PROSITE" id="PS00194">
    <property type="entry name" value="THIOREDOXIN_1"/>
    <property type="match status" value="1"/>
</dbReference>
<feature type="site" description="Deprotonates C-terminal active site Cys" evidence="8">
    <location>
        <position position="28"/>
    </location>
</feature>
<dbReference type="Gene3D" id="3.40.30.10">
    <property type="entry name" value="Glutaredoxin"/>
    <property type="match status" value="1"/>
</dbReference>
<comment type="caution">
    <text evidence="11">The sequence shown here is derived from an EMBL/GenBank/DDBJ whole genome shotgun (WGS) entry which is preliminary data.</text>
</comment>
<evidence type="ECO:0000313" key="11">
    <source>
        <dbReference type="EMBL" id="OQX91229.1"/>
    </source>
</evidence>
<dbReference type="GO" id="GO:0045454">
    <property type="term" value="P:cell redox homeostasis"/>
    <property type="evidence" value="ECO:0007669"/>
    <property type="project" value="TreeGrafter"/>
</dbReference>
<comment type="similarity">
    <text evidence="1 7">Belongs to the thioredoxin family.</text>
</comment>
<feature type="active site" description="Nucleophile" evidence="8">
    <location>
        <position position="37"/>
    </location>
</feature>
<dbReference type="Pfam" id="PF00085">
    <property type="entry name" value="Thioredoxin"/>
    <property type="match status" value="1"/>
</dbReference>
<accession>A0A1W9S323</accession>
<evidence type="ECO:0000256" key="4">
    <source>
        <dbReference type="ARBA" id="ARBA00023157"/>
    </source>
</evidence>
<proteinExistence type="inferred from homology"/>
<evidence type="ECO:0000256" key="9">
    <source>
        <dbReference type="PIRSR" id="PIRSR000077-4"/>
    </source>
</evidence>
<dbReference type="FunFam" id="3.40.30.10:FF:000001">
    <property type="entry name" value="Thioredoxin"/>
    <property type="match status" value="1"/>
</dbReference>
<dbReference type="InterPro" id="IPR036249">
    <property type="entry name" value="Thioredoxin-like_sf"/>
</dbReference>
<feature type="site" description="Contributes to redox potential value" evidence="8">
    <location>
        <position position="36"/>
    </location>
</feature>
<dbReference type="AlphaFoldDB" id="A0A1W9S323"/>
<dbReference type="InterPro" id="IPR017937">
    <property type="entry name" value="Thioredoxin_CS"/>
</dbReference>
<reference evidence="12" key="1">
    <citation type="submission" date="2017-03" db="EMBL/GenBank/DDBJ databases">
        <title>Novel pathways for hydrocarbon cycling and metabolic interdependencies in hydrothermal sediment communities.</title>
        <authorList>
            <person name="Dombrowski N."/>
            <person name="Seitz K."/>
            <person name="Teske A."/>
            <person name="Baker B."/>
        </authorList>
    </citation>
    <scope>NUCLEOTIDE SEQUENCE [LARGE SCALE GENOMIC DNA]</scope>
</reference>
<evidence type="ECO:0000256" key="5">
    <source>
        <dbReference type="ARBA" id="ARBA00023284"/>
    </source>
</evidence>
<keyword evidence="3" id="KW-0249">Electron transport</keyword>
<evidence type="ECO:0000256" key="8">
    <source>
        <dbReference type="PIRSR" id="PIRSR000077-1"/>
    </source>
</evidence>
<dbReference type="EMBL" id="NATQ01000006">
    <property type="protein sequence ID" value="OQX91229.1"/>
    <property type="molecule type" value="Genomic_DNA"/>
</dbReference>
<evidence type="ECO:0000256" key="6">
    <source>
        <dbReference type="NCBIfam" id="TIGR01068"/>
    </source>
</evidence>
<sequence>MAHEKIINISDSNFEEEVIKSNIPVLVDFWAEWCAPCKMVEPTLESIADEYNGRIKVGRLNVDENPESASKYRITSIPSLLFFKDNKVVDMLVGAVPKEYIKDVIDRIL</sequence>
<feature type="disulfide bond" description="Redox-active" evidence="9">
    <location>
        <begin position="34"/>
        <end position="37"/>
    </location>
</feature>
<dbReference type="InterPro" id="IPR005746">
    <property type="entry name" value="Thioredoxin"/>
</dbReference>
<dbReference type="PROSITE" id="PS51352">
    <property type="entry name" value="THIOREDOXIN_2"/>
    <property type="match status" value="1"/>
</dbReference>
<organism evidence="11 12">
    <name type="scientific">Candidatus Coatesbacteria bacterium 4484_99</name>
    <dbReference type="NCBI Taxonomy" id="1970774"/>
    <lineage>
        <taxon>Bacteria</taxon>
        <taxon>Candidatus Coatesiibacteriota</taxon>
    </lineage>
</organism>
<dbReference type="PIRSF" id="PIRSF000077">
    <property type="entry name" value="Thioredoxin"/>
    <property type="match status" value="1"/>
</dbReference>
<protein>
    <recommendedName>
        <fullName evidence="6 7">Thioredoxin</fullName>
    </recommendedName>
</protein>
<dbReference type="GO" id="GO:0005829">
    <property type="term" value="C:cytosol"/>
    <property type="evidence" value="ECO:0007669"/>
    <property type="project" value="TreeGrafter"/>
</dbReference>
<dbReference type="PANTHER" id="PTHR45663:SF11">
    <property type="entry name" value="GEO12009P1"/>
    <property type="match status" value="1"/>
</dbReference>
<dbReference type="GO" id="GO:0015035">
    <property type="term" value="F:protein-disulfide reductase activity"/>
    <property type="evidence" value="ECO:0007669"/>
    <property type="project" value="UniProtKB-UniRule"/>
</dbReference>
<dbReference type="InterPro" id="IPR013766">
    <property type="entry name" value="Thioredoxin_domain"/>
</dbReference>
<name>A0A1W9S323_9BACT</name>
<evidence type="ECO:0000256" key="2">
    <source>
        <dbReference type="ARBA" id="ARBA00022448"/>
    </source>
</evidence>
<keyword evidence="2" id="KW-0813">Transport</keyword>
<keyword evidence="5 9" id="KW-0676">Redox-active center</keyword>
<dbReference type="Proteomes" id="UP000192611">
    <property type="component" value="Unassembled WGS sequence"/>
</dbReference>
<dbReference type="SUPFAM" id="SSF52833">
    <property type="entry name" value="Thioredoxin-like"/>
    <property type="match status" value="1"/>
</dbReference>
<feature type="domain" description="Thioredoxin" evidence="10">
    <location>
        <begin position="1"/>
        <end position="109"/>
    </location>
</feature>
<gene>
    <name evidence="11" type="ORF">B6D57_00540</name>
</gene>
<evidence type="ECO:0000313" key="12">
    <source>
        <dbReference type="Proteomes" id="UP000192611"/>
    </source>
</evidence>
<keyword evidence="4 9" id="KW-1015">Disulfide bond</keyword>
<dbReference type="NCBIfam" id="TIGR01068">
    <property type="entry name" value="thioredoxin"/>
    <property type="match status" value="1"/>
</dbReference>
<dbReference type="PANTHER" id="PTHR45663">
    <property type="entry name" value="GEO12009P1"/>
    <property type="match status" value="1"/>
</dbReference>
<dbReference type="CDD" id="cd02947">
    <property type="entry name" value="TRX_family"/>
    <property type="match status" value="1"/>
</dbReference>
<evidence type="ECO:0000256" key="7">
    <source>
        <dbReference type="PIRNR" id="PIRNR000077"/>
    </source>
</evidence>